<sequence>MACTNQSEEGSNIPQKQGDHKGVTAEEDIRKVVWEQLPSDQKEFIKGTWKDGDVSKVKVTDHRVSSNLTDINLDLIREVYAITFPTNSISSTNNLVVYADIESNQYIGNGLVD</sequence>
<evidence type="ECO:0000256" key="1">
    <source>
        <dbReference type="SAM" id="MobiDB-lite"/>
    </source>
</evidence>
<name>A0A4U1MMU3_9BACL</name>
<proteinExistence type="predicted"/>
<dbReference type="EMBL" id="SWFM01000001">
    <property type="protein sequence ID" value="TKD72307.1"/>
    <property type="molecule type" value="Genomic_DNA"/>
</dbReference>
<dbReference type="AlphaFoldDB" id="A0A4U1MMU3"/>
<protein>
    <submittedName>
        <fullName evidence="2">Uncharacterized protein</fullName>
    </submittedName>
</protein>
<accession>A0A4U1MMU3</accession>
<evidence type="ECO:0000313" key="3">
    <source>
        <dbReference type="Proteomes" id="UP000310541"/>
    </source>
</evidence>
<comment type="caution">
    <text evidence="2">The sequence shown here is derived from an EMBL/GenBank/DDBJ whole genome shotgun (WGS) entry which is preliminary data.</text>
</comment>
<dbReference type="RefSeq" id="WP_136946158.1">
    <property type="nucleotide sequence ID" value="NZ_SWFM01000001.1"/>
</dbReference>
<reference evidence="2 3" key="1">
    <citation type="submission" date="2019-04" db="EMBL/GenBank/DDBJ databases">
        <title>Genome sequence of Bacillus hwajinpoensis strain Y2.</title>
        <authorList>
            <person name="Fair J.L."/>
            <person name="Maclea K.S."/>
        </authorList>
    </citation>
    <scope>NUCLEOTIDE SEQUENCE [LARGE SCALE GENOMIC DNA]</scope>
    <source>
        <strain evidence="2 3">Y2</strain>
    </source>
</reference>
<feature type="region of interest" description="Disordered" evidence="1">
    <location>
        <begin position="1"/>
        <end position="24"/>
    </location>
</feature>
<dbReference type="OrthoDB" id="1936497at2"/>
<feature type="compositionally biased region" description="Polar residues" evidence="1">
    <location>
        <begin position="1"/>
        <end position="15"/>
    </location>
</feature>
<organism evidence="2 3">
    <name type="scientific">Guptibacillus hwajinpoensis</name>
    <dbReference type="NCBI Taxonomy" id="208199"/>
    <lineage>
        <taxon>Bacteria</taxon>
        <taxon>Bacillati</taxon>
        <taxon>Bacillota</taxon>
        <taxon>Bacilli</taxon>
        <taxon>Bacillales</taxon>
        <taxon>Guptibacillaceae</taxon>
        <taxon>Guptibacillus</taxon>
    </lineage>
</organism>
<evidence type="ECO:0000313" key="2">
    <source>
        <dbReference type="EMBL" id="TKD72307.1"/>
    </source>
</evidence>
<gene>
    <name evidence="2" type="ORF">FBF83_05830</name>
</gene>
<dbReference type="Proteomes" id="UP000310541">
    <property type="component" value="Unassembled WGS sequence"/>
</dbReference>